<organism evidence="13 14">
    <name type="scientific">Prolixibacter denitrificans</name>
    <dbReference type="NCBI Taxonomy" id="1541063"/>
    <lineage>
        <taxon>Bacteria</taxon>
        <taxon>Pseudomonadati</taxon>
        <taxon>Bacteroidota</taxon>
        <taxon>Bacteroidia</taxon>
        <taxon>Marinilabiliales</taxon>
        <taxon>Prolixibacteraceae</taxon>
        <taxon>Prolixibacter</taxon>
    </lineage>
</organism>
<evidence type="ECO:0000313" key="13">
    <source>
        <dbReference type="EMBL" id="GET23103.1"/>
    </source>
</evidence>
<evidence type="ECO:0000256" key="9">
    <source>
        <dbReference type="ARBA" id="ARBA00023027"/>
    </source>
</evidence>
<comment type="function">
    <text evidence="11">NDH-1 shuttles electrons from NADH, via FMN and iron-sulfur (Fe-S) centers, to quinones in the respiratory chain. The immediate electron acceptor for the enzyme in this species is believed to be a menaquinone. Couples the redox reaction to proton translocation (for every two electrons transferred, four hydrogen ions are translocated across the cytoplasmic membrane), and thus conserves the redox energy in a proton gradient.</text>
</comment>
<evidence type="ECO:0000256" key="12">
    <source>
        <dbReference type="RuleBase" id="RU003639"/>
    </source>
</evidence>
<evidence type="ECO:0000256" key="1">
    <source>
        <dbReference type="ARBA" id="ARBA00004141"/>
    </source>
</evidence>
<evidence type="ECO:0000256" key="6">
    <source>
        <dbReference type="ARBA" id="ARBA00022719"/>
    </source>
</evidence>
<keyword evidence="14" id="KW-1185">Reference proteome</keyword>
<accession>A0ABQ0ZNW8</accession>
<dbReference type="PANTHER" id="PTHR11058">
    <property type="entry name" value="NADH-UBIQUINONE OXIDOREDUCTASE CHAIN 3"/>
    <property type="match status" value="1"/>
</dbReference>
<dbReference type="InterPro" id="IPR023043">
    <property type="entry name" value="NAD(P)H_OxRDtase_bac/plastid"/>
</dbReference>
<evidence type="ECO:0000256" key="4">
    <source>
        <dbReference type="ARBA" id="ARBA00022475"/>
    </source>
</evidence>
<evidence type="ECO:0000256" key="8">
    <source>
        <dbReference type="ARBA" id="ARBA00022989"/>
    </source>
</evidence>
<dbReference type="InterPro" id="IPR000440">
    <property type="entry name" value="NADH_UbQ/plastoQ_OxRdtase_su3"/>
</dbReference>
<evidence type="ECO:0000256" key="11">
    <source>
        <dbReference type="HAMAP-Rule" id="MF_01394"/>
    </source>
</evidence>
<keyword evidence="3 11" id="KW-0813">Transport</keyword>
<evidence type="ECO:0000256" key="7">
    <source>
        <dbReference type="ARBA" id="ARBA00022967"/>
    </source>
</evidence>
<evidence type="ECO:0000313" key="14">
    <source>
        <dbReference type="Proteomes" id="UP000396862"/>
    </source>
</evidence>
<comment type="catalytic activity">
    <reaction evidence="11 12">
        <text>a quinone + NADH + 5 H(+)(in) = a quinol + NAD(+) + 4 H(+)(out)</text>
        <dbReference type="Rhea" id="RHEA:57888"/>
        <dbReference type="ChEBI" id="CHEBI:15378"/>
        <dbReference type="ChEBI" id="CHEBI:24646"/>
        <dbReference type="ChEBI" id="CHEBI:57540"/>
        <dbReference type="ChEBI" id="CHEBI:57945"/>
        <dbReference type="ChEBI" id="CHEBI:132124"/>
    </reaction>
</comment>
<protein>
    <recommendedName>
        <fullName evidence="11">NADH-quinone oxidoreductase subunit A</fullName>
        <ecNumber evidence="11">7.1.1.-</ecNumber>
    </recommendedName>
    <alternativeName>
        <fullName evidence="11">NADH dehydrogenase I subunit A</fullName>
    </alternativeName>
    <alternativeName>
        <fullName evidence="11">NDH-1 subunit A</fullName>
    </alternativeName>
    <alternativeName>
        <fullName evidence="11">NUO1</fullName>
    </alternativeName>
</protein>
<feature type="transmembrane region" description="Helical" evidence="11">
    <location>
        <begin position="20"/>
        <end position="45"/>
    </location>
</feature>
<keyword evidence="6 11" id="KW-0874">Quinone</keyword>
<dbReference type="EMBL" id="BLAU01000001">
    <property type="protein sequence ID" value="GET23103.1"/>
    <property type="molecule type" value="Genomic_DNA"/>
</dbReference>
<dbReference type="InterPro" id="IPR038430">
    <property type="entry name" value="NDAH_ubi_oxred_su3_sf"/>
</dbReference>
<dbReference type="EC" id="7.1.1.-" evidence="11"/>
<dbReference type="Proteomes" id="UP000396862">
    <property type="component" value="Unassembled WGS sequence"/>
</dbReference>
<evidence type="ECO:0000256" key="5">
    <source>
        <dbReference type="ARBA" id="ARBA00022692"/>
    </source>
</evidence>
<comment type="subcellular location">
    <subcellularLocation>
        <location evidence="11 12">Cell membrane</location>
        <topology evidence="11 12">Multi-pass membrane protein</topology>
    </subcellularLocation>
    <subcellularLocation>
        <location evidence="1">Membrane</location>
        <topology evidence="1">Multi-pass membrane protein</topology>
    </subcellularLocation>
</comment>
<proteinExistence type="inferred from homology"/>
<comment type="subunit">
    <text evidence="11">NDH-1 is composed of 14 different subunits. Subunits NuoA, H, J, K, L, M, N constitute the membrane sector of the complex.</text>
</comment>
<dbReference type="HAMAP" id="MF_01394">
    <property type="entry name" value="NDH1_NuoA"/>
    <property type="match status" value="1"/>
</dbReference>
<feature type="transmembrane region" description="Helical" evidence="11">
    <location>
        <begin position="78"/>
        <end position="101"/>
    </location>
</feature>
<dbReference type="Pfam" id="PF00507">
    <property type="entry name" value="Oxidored_q4"/>
    <property type="match status" value="1"/>
</dbReference>
<evidence type="ECO:0000256" key="3">
    <source>
        <dbReference type="ARBA" id="ARBA00022448"/>
    </source>
</evidence>
<evidence type="ECO:0000256" key="2">
    <source>
        <dbReference type="ARBA" id="ARBA00008472"/>
    </source>
</evidence>
<keyword evidence="9 11" id="KW-0520">NAD</keyword>
<reference evidence="13 14" key="1">
    <citation type="submission" date="2019-10" db="EMBL/GenBank/DDBJ databases">
        <title>Prolixibacter strains distinguished by the presence of nitrate reductase genes were adept at nitrate-dependent anaerobic corrosion of metallic iron and carbon steel.</title>
        <authorList>
            <person name="Iino T."/>
            <person name="Shono N."/>
            <person name="Ito K."/>
            <person name="Nakamura R."/>
            <person name="Sueoka K."/>
            <person name="Harayama S."/>
            <person name="Ohkuma M."/>
        </authorList>
    </citation>
    <scope>NUCLEOTIDE SEQUENCE [LARGE SCALE GENOMIC DNA]</scope>
    <source>
        <strain evidence="13 14">MIC1-1</strain>
    </source>
</reference>
<dbReference type="Gene3D" id="1.20.58.1610">
    <property type="entry name" value="NADH:ubiquinone/plastoquinone oxidoreductase, chain 3"/>
    <property type="match status" value="1"/>
</dbReference>
<sequence>MEFPTRYSDFSESSFINKNLYNMGSVSILLLMFCGFAFAALAIGLGNKLSLKRYNPEKGEAYECGMETQGTTWVQFHVGYYLFALVFLLFDVEIAFLYPWAVVFKEIGMVAFIEIVFFVLVLFLGLLYAHKKKALSWM</sequence>
<keyword evidence="8 11" id="KW-1133">Transmembrane helix</keyword>
<dbReference type="PANTHER" id="PTHR11058:SF22">
    <property type="entry name" value="NADH-QUINONE OXIDOREDUCTASE SUBUNIT A"/>
    <property type="match status" value="1"/>
</dbReference>
<keyword evidence="10 11" id="KW-0472">Membrane</keyword>
<comment type="caution">
    <text evidence="13">The sequence shown here is derived from an EMBL/GenBank/DDBJ whole genome shotgun (WGS) entry which is preliminary data.</text>
</comment>
<evidence type="ECO:0000256" key="10">
    <source>
        <dbReference type="ARBA" id="ARBA00023136"/>
    </source>
</evidence>
<gene>
    <name evidence="11 13" type="primary">nuoA</name>
    <name evidence="13" type="ORF">JCM18694_33490</name>
</gene>
<feature type="transmembrane region" description="Helical" evidence="11">
    <location>
        <begin position="107"/>
        <end position="129"/>
    </location>
</feature>
<keyword evidence="5 11" id="KW-0812">Transmembrane</keyword>
<name>A0ABQ0ZNW8_9BACT</name>
<keyword evidence="4 11" id="KW-1003">Cell membrane</keyword>
<comment type="similarity">
    <text evidence="2 11 12">Belongs to the complex I subunit 3 family.</text>
</comment>
<keyword evidence="7 11" id="KW-1278">Translocase</keyword>